<evidence type="ECO:0000313" key="5">
    <source>
        <dbReference type="Proteomes" id="UP000054843"/>
    </source>
</evidence>
<protein>
    <submittedName>
        <fullName evidence="4">Uncharacterized protein</fullName>
    </submittedName>
</protein>
<accession>A0A0V1M462</accession>
<proteinExistence type="predicted"/>
<evidence type="ECO:0000313" key="1">
    <source>
        <dbReference type="EMBL" id="KRZ65339.1"/>
    </source>
</evidence>
<evidence type="ECO:0000313" key="3">
    <source>
        <dbReference type="EMBL" id="KRZ65445.1"/>
    </source>
</evidence>
<dbReference type="EMBL" id="JYDO01000359">
    <property type="protein sequence ID" value="KRZ65445.1"/>
    <property type="molecule type" value="Genomic_DNA"/>
</dbReference>
<evidence type="ECO:0000313" key="4">
    <source>
        <dbReference type="EMBL" id="KRZ66567.1"/>
    </source>
</evidence>
<dbReference type="EMBL" id="JYDO01000395">
    <property type="protein sequence ID" value="KRZ65345.1"/>
    <property type="molecule type" value="Genomic_DNA"/>
</dbReference>
<gene>
    <name evidence="1" type="ORF">T10_11597</name>
    <name evidence="2" type="ORF">T10_1225</name>
    <name evidence="4" type="ORF">T10_1466</name>
    <name evidence="3" type="ORF">T10_858</name>
</gene>
<organism evidence="4 5">
    <name type="scientific">Trichinella papuae</name>
    <dbReference type="NCBI Taxonomy" id="268474"/>
    <lineage>
        <taxon>Eukaryota</taxon>
        <taxon>Metazoa</taxon>
        <taxon>Ecdysozoa</taxon>
        <taxon>Nematoda</taxon>
        <taxon>Enoplea</taxon>
        <taxon>Dorylaimia</taxon>
        <taxon>Trichinellida</taxon>
        <taxon>Trichinellidae</taxon>
        <taxon>Trichinella</taxon>
    </lineage>
</organism>
<dbReference type="AlphaFoldDB" id="A0A0V1M462"/>
<reference evidence="4 5" key="1">
    <citation type="submission" date="2015-01" db="EMBL/GenBank/DDBJ databases">
        <title>Evolution of Trichinella species and genotypes.</title>
        <authorList>
            <person name="Korhonen P.K."/>
            <person name="Edoardo P."/>
            <person name="Giuseppe L.R."/>
            <person name="Gasser R.B."/>
        </authorList>
    </citation>
    <scope>NUCLEOTIDE SEQUENCE [LARGE SCALE GENOMIC DNA]</scope>
    <source>
        <strain evidence="4">ISS1980</strain>
    </source>
</reference>
<dbReference type="EMBL" id="JYDO01000236">
    <property type="protein sequence ID" value="KRZ66567.1"/>
    <property type="molecule type" value="Genomic_DNA"/>
</dbReference>
<dbReference type="EMBL" id="JYDO01000396">
    <property type="protein sequence ID" value="KRZ65339.1"/>
    <property type="molecule type" value="Genomic_DNA"/>
</dbReference>
<name>A0A0V1M462_9BILA</name>
<dbReference type="Proteomes" id="UP000054843">
    <property type="component" value="Unassembled WGS sequence"/>
</dbReference>
<sequence length="59" mass="6659">MRVLAEMKPSCLIGRLITLSLSFVRASAMERKSLVDFEFHNGNCLDGGTRSKLECRQEL</sequence>
<evidence type="ECO:0000313" key="2">
    <source>
        <dbReference type="EMBL" id="KRZ65345.1"/>
    </source>
</evidence>
<comment type="caution">
    <text evidence="4">The sequence shown here is derived from an EMBL/GenBank/DDBJ whole genome shotgun (WGS) entry which is preliminary data.</text>
</comment>
<keyword evidence="5" id="KW-1185">Reference proteome</keyword>